<feature type="region of interest" description="Disordered" evidence="1">
    <location>
        <begin position="1"/>
        <end position="23"/>
    </location>
</feature>
<evidence type="ECO:0000313" key="2">
    <source>
        <dbReference type="EMBL" id="QHT73903.1"/>
    </source>
</evidence>
<proteinExistence type="predicted"/>
<dbReference type="AlphaFoldDB" id="A0A6C0H1F1"/>
<reference evidence="2" key="1">
    <citation type="journal article" date="2020" name="Nature">
        <title>Giant virus diversity and host interactions through global metagenomics.</title>
        <authorList>
            <person name="Schulz F."/>
            <person name="Roux S."/>
            <person name="Paez-Espino D."/>
            <person name="Jungbluth S."/>
            <person name="Walsh D.A."/>
            <person name="Denef V.J."/>
            <person name="McMahon K.D."/>
            <person name="Konstantinidis K.T."/>
            <person name="Eloe-Fadrosh E.A."/>
            <person name="Kyrpides N.C."/>
            <person name="Woyke T."/>
        </authorList>
    </citation>
    <scope>NUCLEOTIDE SEQUENCE</scope>
    <source>
        <strain evidence="2">GVMAG-M-3300023179-4</strain>
    </source>
</reference>
<organism evidence="2">
    <name type="scientific">viral metagenome</name>
    <dbReference type="NCBI Taxonomy" id="1070528"/>
    <lineage>
        <taxon>unclassified sequences</taxon>
        <taxon>metagenomes</taxon>
        <taxon>organismal metagenomes</taxon>
    </lineage>
</organism>
<protein>
    <submittedName>
        <fullName evidence="2">Uncharacterized protein</fullName>
    </submittedName>
</protein>
<accession>A0A6C0H1F1</accession>
<name>A0A6C0H1F1_9ZZZZ</name>
<dbReference type="EMBL" id="MN739834">
    <property type="protein sequence ID" value="QHT73903.1"/>
    <property type="molecule type" value="Genomic_DNA"/>
</dbReference>
<evidence type="ECO:0000256" key="1">
    <source>
        <dbReference type="SAM" id="MobiDB-lite"/>
    </source>
</evidence>
<sequence length="79" mass="9394">MKKINTSLYEDKHPQTSTKGTGFKDKQKALDTLKIIKNRDIKYQKQVVTTMYNRAKFHPNQTTEMKDAMKIFNDWLKKN</sequence>